<dbReference type="EMBL" id="BAABGZ010000080">
    <property type="protein sequence ID" value="GAA4368782.1"/>
    <property type="molecule type" value="Genomic_DNA"/>
</dbReference>
<keyword evidence="4" id="KW-0067">ATP-binding</keyword>
<proteinExistence type="predicted"/>
<dbReference type="InterPro" id="IPR050534">
    <property type="entry name" value="Coronavir_polyprotein_1ab"/>
</dbReference>
<dbReference type="Gene3D" id="3.40.50.300">
    <property type="entry name" value="P-loop containing nucleotide triphosphate hydrolases"/>
    <property type="match status" value="2"/>
</dbReference>
<organism evidence="6 7">
    <name type="scientific">Hymenobacter saemangeumensis</name>
    <dbReference type="NCBI Taxonomy" id="1084522"/>
    <lineage>
        <taxon>Bacteria</taxon>
        <taxon>Pseudomonadati</taxon>
        <taxon>Bacteroidota</taxon>
        <taxon>Cytophagia</taxon>
        <taxon>Cytophagales</taxon>
        <taxon>Hymenobacteraceae</taxon>
        <taxon>Hymenobacter</taxon>
    </lineage>
</organism>
<evidence type="ECO:0000256" key="3">
    <source>
        <dbReference type="ARBA" id="ARBA00022806"/>
    </source>
</evidence>
<dbReference type="PANTHER" id="PTHR43788:SF8">
    <property type="entry name" value="DNA-BINDING PROTEIN SMUBP-2"/>
    <property type="match status" value="1"/>
</dbReference>
<comment type="caution">
    <text evidence="6">The sequence shown here is derived from an EMBL/GenBank/DDBJ whole genome shotgun (WGS) entry which is preliminary data.</text>
</comment>
<evidence type="ECO:0000313" key="6">
    <source>
        <dbReference type="EMBL" id="GAA4368782.1"/>
    </source>
</evidence>
<dbReference type="PANTHER" id="PTHR43788">
    <property type="entry name" value="DNA2/NAM7 HELICASE FAMILY MEMBER"/>
    <property type="match status" value="1"/>
</dbReference>
<evidence type="ECO:0000256" key="1">
    <source>
        <dbReference type="ARBA" id="ARBA00022741"/>
    </source>
</evidence>
<dbReference type="SUPFAM" id="SSF52540">
    <property type="entry name" value="P-loop containing nucleoside triphosphate hydrolases"/>
    <property type="match status" value="1"/>
</dbReference>
<evidence type="ECO:0000256" key="2">
    <source>
        <dbReference type="ARBA" id="ARBA00022801"/>
    </source>
</evidence>
<feature type="domain" description="DNA2/NAM7 helicase-like C-terminal" evidence="5">
    <location>
        <begin position="455"/>
        <end position="549"/>
    </location>
</feature>
<dbReference type="InterPro" id="IPR027417">
    <property type="entry name" value="P-loop_NTPase"/>
</dbReference>
<reference evidence="7" key="1">
    <citation type="journal article" date="2019" name="Int. J. Syst. Evol. Microbiol.">
        <title>The Global Catalogue of Microorganisms (GCM) 10K type strain sequencing project: providing services to taxonomists for standard genome sequencing and annotation.</title>
        <authorList>
            <consortium name="The Broad Institute Genomics Platform"/>
            <consortium name="The Broad Institute Genome Sequencing Center for Infectious Disease"/>
            <person name="Wu L."/>
            <person name="Ma J."/>
        </authorList>
    </citation>
    <scope>NUCLEOTIDE SEQUENCE [LARGE SCALE GENOMIC DNA]</scope>
    <source>
        <strain evidence="7">JCM 17923</strain>
    </source>
</reference>
<dbReference type="RefSeq" id="WP_345238103.1">
    <property type="nucleotide sequence ID" value="NZ_BAABGZ010000080.1"/>
</dbReference>
<keyword evidence="7" id="KW-1185">Reference proteome</keyword>
<dbReference type="Pfam" id="PF13087">
    <property type="entry name" value="AAA_12"/>
    <property type="match status" value="1"/>
</dbReference>
<evidence type="ECO:0000259" key="5">
    <source>
        <dbReference type="Pfam" id="PF13087"/>
    </source>
</evidence>
<name>A0ABP8IRW7_9BACT</name>
<gene>
    <name evidence="6" type="ORF">GCM10023185_41820</name>
</gene>
<dbReference type="Proteomes" id="UP001501153">
    <property type="component" value="Unassembled WGS sequence"/>
</dbReference>
<evidence type="ECO:0000313" key="7">
    <source>
        <dbReference type="Proteomes" id="UP001501153"/>
    </source>
</evidence>
<keyword evidence="2" id="KW-0378">Hydrolase</keyword>
<accession>A0ABP8IRW7</accession>
<protein>
    <recommendedName>
        <fullName evidence="5">DNA2/NAM7 helicase-like C-terminal domain-containing protein</fullName>
    </recommendedName>
</protein>
<keyword evidence="1" id="KW-0547">Nucleotide-binding</keyword>
<dbReference type="Pfam" id="PF13604">
    <property type="entry name" value="AAA_30"/>
    <property type="match status" value="1"/>
</dbReference>
<dbReference type="InterPro" id="IPR041679">
    <property type="entry name" value="DNA2/NAM7-like_C"/>
</dbReference>
<sequence length="574" mass="62667">MSTISISREHHAMLLRREYNAQKLSFASTLQTSATTLRENGTLLLGKYVGFDKARGNVLFWFPATRDLPRRGEPLFAFVPRAELTNPTKWGNAPYQELRGSSLHGAELMPRFWQAKPETKGFHVGFAGASGEFIDPLKPEKIVCFGPQEPPLEYLANLARLVAGEGPGHRPEVAALLDLPLGTPGWNPEDLPADQNQTLRVQSELAIRNAAIIQGPPGTGKSHLTAQLCGDFLAQGKCVVATALTNKALLELLTKPGLAVALADGRVYKAGLSEDEKRAAPGLREGQDYEPKPGTLLLLTFYRMSRRAMDAVVPLFDTVVVEEASQAFLATIAAAQALGEQMLLVGDPQQLPPIMEVDVPTPDQQRLDAARDGLRTACEHWHKAIGLLLTDSFRLPPRAVNCTNAFYQGRLRSRAAVPDALRLPPSVASLFPLLGGPYMHKIAMPLGQRDPLELMELVSSLVCELLKGEPQLDIAVLGTYRKTVSSLQRTLLNAVGARENVLVDTVARVQGLTTDVVIYALVNDSRANQVQEPHFNVATSRARRATILLVPKEFPVGWNLPYNVANYIKAAESN</sequence>
<evidence type="ECO:0000256" key="4">
    <source>
        <dbReference type="ARBA" id="ARBA00022840"/>
    </source>
</evidence>
<keyword evidence="3" id="KW-0347">Helicase</keyword>